<dbReference type="EMBL" id="MU069480">
    <property type="protein sequence ID" value="KAF5841679.1"/>
    <property type="molecule type" value="Genomic_DNA"/>
</dbReference>
<name>A0ABQ7H493_DUNSA</name>
<comment type="caution">
    <text evidence="1">The sequence shown here is derived from an EMBL/GenBank/DDBJ whole genome shotgun (WGS) entry which is preliminary data.</text>
</comment>
<evidence type="ECO:0000313" key="1">
    <source>
        <dbReference type="EMBL" id="KAF5841679.1"/>
    </source>
</evidence>
<organism evidence="1 2">
    <name type="scientific">Dunaliella salina</name>
    <name type="common">Green alga</name>
    <name type="synonym">Protococcus salinus</name>
    <dbReference type="NCBI Taxonomy" id="3046"/>
    <lineage>
        <taxon>Eukaryota</taxon>
        <taxon>Viridiplantae</taxon>
        <taxon>Chlorophyta</taxon>
        <taxon>core chlorophytes</taxon>
        <taxon>Chlorophyceae</taxon>
        <taxon>CS clade</taxon>
        <taxon>Chlamydomonadales</taxon>
        <taxon>Dunaliellaceae</taxon>
        <taxon>Dunaliella</taxon>
    </lineage>
</organism>
<accession>A0ABQ7H493</accession>
<proteinExistence type="predicted"/>
<evidence type="ECO:0000313" key="2">
    <source>
        <dbReference type="Proteomes" id="UP000815325"/>
    </source>
</evidence>
<evidence type="ECO:0008006" key="3">
    <source>
        <dbReference type="Google" id="ProtNLM"/>
    </source>
</evidence>
<gene>
    <name evidence="1" type="ORF">DUNSADRAFT_11886</name>
</gene>
<sequence>MHWLSCAQREQAVACTELAAMQNGVHNRSQQLHAHRFLLLGWSRAAGLSTPGPNLGTQQLPGTSQGRLARKQKHVFRMGSHGGMGWHKGCSRACPW</sequence>
<keyword evidence="2" id="KW-1185">Reference proteome</keyword>
<reference evidence="1" key="1">
    <citation type="submission" date="2017-08" db="EMBL/GenBank/DDBJ databases">
        <authorList>
            <person name="Polle J.E."/>
            <person name="Barry K."/>
            <person name="Cushman J."/>
            <person name="Schmutz J."/>
            <person name="Tran D."/>
            <person name="Hathwaick L.T."/>
            <person name="Yim W.C."/>
            <person name="Jenkins J."/>
            <person name="Mckie-Krisberg Z.M."/>
            <person name="Prochnik S."/>
            <person name="Lindquist E."/>
            <person name="Dockter R.B."/>
            <person name="Adam C."/>
            <person name="Molina H."/>
            <person name="Bunkerborg J."/>
            <person name="Jin E."/>
            <person name="Buchheim M."/>
            <person name="Magnuson J."/>
        </authorList>
    </citation>
    <scope>NUCLEOTIDE SEQUENCE</scope>
    <source>
        <strain evidence="1">CCAP 19/18</strain>
    </source>
</reference>
<protein>
    <recommendedName>
        <fullName evidence="3">Encoded protein</fullName>
    </recommendedName>
</protein>
<dbReference type="Proteomes" id="UP000815325">
    <property type="component" value="Unassembled WGS sequence"/>
</dbReference>